<evidence type="ECO:0000256" key="4">
    <source>
        <dbReference type="ARBA" id="ARBA00022490"/>
    </source>
</evidence>
<dbReference type="Proteomes" id="UP000430508">
    <property type="component" value="Chromosome"/>
</dbReference>
<comment type="function">
    <text evidence="7 10 11">Participates actively in the response to hyperosmotic and heat shock by preventing the aggregation of stress-denatured proteins, in association with DnaK and GrpE. It is the nucleotide exchange factor for DnaK and may function as a thermosensor. Unfolded proteins bind initially to DnaJ; upon interaction with the DnaJ-bound protein, DnaK hydrolyzes its bound ATP, resulting in the formation of a stable complex. GrpE releases ADP from DnaK; ATP binding to DnaK triggers the release of the substrate protein, thus completing the reaction cycle. Several rounds of ATP-dependent interactions between DnaJ, DnaK and GrpE are required for fully efficient folding.</text>
</comment>
<dbReference type="CDD" id="cd00446">
    <property type="entry name" value="GrpE"/>
    <property type="match status" value="1"/>
</dbReference>
<dbReference type="SUPFAM" id="SSF51064">
    <property type="entry name" value="Head domain of nucleotide exchange factor GrpE"/>
    <property type="match status" value="1"/>
</dbReference>
<sequence>MNKEKTNQASANAQEDKENQNIGQENEECLTEEIDPVDHLQRLREEIEEHKFKAEDYYAQMQRLKAEFDNFRKRTQKEKEDTARYASERVIQSLLPVLDNFERAIASSRKNKDFEALSQGVEMIERMFVKVLEDEGLRIIETVGQEFDPNLHEALLKEESDQPENMILEELQKGYYLKDKVIRPSRVKVSG</sequence>
<dbReference type="Gene3D" id="3.90.20.20">
    <property type="match status" value="1"/>
</dbReference>
<comment type="subcellular location">
    <subcellularLocation>
        <location evidence="1 10">Cytoplasm</location>
    </subcellularLocation>
</comment>
<evidence type="ECO:0000256" key="9">
    <source>
        <dbReference type="ARBA" id="ARBA00076414"/>
    </source>
</evidence>
<dbReference type="EMBL" id="CP046996">
    <property type="protein sequence ID" value="QGZ99735.1"/>
    <property type="molecule type" value="Genomic_DNA"/>
</dbReference>
<evidence type="ECO:0000256" key="7">
    <source>
        <dbReference type="ARBA" id="ARBA00053401"/>
    </source>
</evidence>
<comment type="subunit">
    <text evidence="3 10">Homodimer.</text>
</comment>
<dbReference type="InterPro" id="IPR013805">
    <property type="entry name" value="GrpE_CC"/>
</dbReference>
<evidence type="ECO:0000313" key="15">
    <source>
        <dbReference type="EMBL" id="QGZ99735.1"/>
    </source>
</evidence>
<dbReference type="PANTHER" id="PTHR21237">
    <property type="entry name" value="GRPE PROTEIN"/>
    <property type="match status" value="1"/>
</dbReference>
<dbReference type="InterPro" id="IPR000740">
    <property type="entry name" value="GrpE"/>
</dbReference>
<evidence type="ECO:0000256" key="12">
    <source>
        <dbReference type="RuleBase" id="RU004478"/>
    </source>
</evidence>
<dbReference type="GO" id="GO:0005737">
    <property type="term" value="C:cytoplasm"/>
    <property type="evidence" value="ECO:0007669"/>
    <property type="project" value="UniProtKB-SubCell"/>
</dbReference>
<evidence type="ECO:0000313" key="16">
    <source>
        <dbReference type="Proteomes" id="UP000430508"/>
    </source>
</evidence>
<organism evidence="15 16">
    <name type="scientific">Dehalobacter restrictus</name>
    <dbReference type="NCBI Taxonomy" id="55583"/>
    <lineage>
        <taxon>Bacteria</taxon>
        <taxon>Bacillati</taxon>
        <taxon>Bacillota</taxon>
        <taxon>Clostridia</taxon>
        <taxon>Eubacteriales</taxon>
        <taxon>Desulfitobacteriaceae</taxon>
        <taxon>Dehalobacter</taxon>
    </lineage>
</organism>
<feature type="region of interest" description="Disordered" evidence="14">
    <location>
        <begin position="1"/>
        <end position="32"/>
    </location>
</feature>
<evidence type="ECO:0000256" key="10">
    <source>
        <dbReference type="HAMAP-Rule" id="MF_01151"/>
    </source>
</evidence>
<evidence type="ECO:0000256" key="13">
    <source>
        <dbReference type="SAM" id="Coils"/>
    </source>
</evidence>
<dbReference type="GO" id="GO:0051082">
    <property type="term" value="F:unfolded protein binding"/>
    <property type="evidence" value="ECO:0007669"/>
    <property type="project" value="TreeGrafter"/>
</dbReference>
<comment type="similarity">
    <text evidence="2 10 12">Belongs to the GrpE family.</text>
</comment>
<dbReference type="HAMAP" id="MF_01151">
    <property type="entry name" value="GrpE"/>
    <property type="match status" value="1"/>
</dbReference>
<dbReference type="PROSITE" id="PS01071">
    <property type="entry name" value="GRPE"/>
    <property type="match status" value="1"/>
</dbReference>
<keyword evidence="13" id="KW-0175">Coiled coil</keyword>
<dbReference type="NCBIfam" id="NF010738">
    <property type="entry name" value="PRK14140.1"/>
    <property type="match status" value="1"/>
</dbReference>
<evidence type="ECO:0000256" key="3">
    <source>
        <dbReference type="ARBA" id="ARBA00011738"/>
    </source>
</evidence>
<protein>
    <recommendedName>
        <fullName evidence="8 10">Protein GrpE</fullName>
    </recommendedName>
    <alternativeName>
        <fullName evidence="9 10">HSP-70 cofactor</fullName>
    </alternativeName>
</protein>
<name>A0A857DHN0_9FIRM</name>
<dbReference type="GO" id="GO:0042803">
    <property type="term" value="F:protein homodimerization activity"/>
    <property type="evidence" value="ECO:0007669"/>
    <property type="project" value="InterPro"/>
</dbReference>
<evidence type="ECO:0000256" key="6">
    <source>
        <dbReference type="ARBA" id="ARBA00023186"/>
    </source>
</evidence>
<gene>
    <name evidence="10 15" type="primary">grpE</name>
    <name evidence="15" type="ORF">GQ588_03245</name>
</gene>
<evidence type="ECO:0000256" key="11">
    <source>
        <dbReference type="RuleBase" id="RU000639"/>
    </source>
</evidence>
<keyword evidence="5 10" id="KW-0346">Stress response</keyword>
<dbReference type="RefSeq" id="WP_019226584.1">
    <property type="nucleotide sequence ID" value="NZ_CP046996.1"/>
</dbReference>
<dbReference type="InterPro" id="IPR009012">
    <property type="entry name" value="GrpE_head"/>
</dbReference>
<evidence type="ECO:0000256" key="5">
    <source>
        <dbReference type="ARBA" id="ARBA00023016"/>
    </source>
</evidence>
<reference evidence="15 16" key="1">
    <citation type="submission" date="2019-12" db="EMBL/GenBank/DDBJ databases">
        <title>Sequence classification of anaerobic respiratory reductive dehalogenases: First we see many, then we see few.</title>
        <authorList>
            <person name="Molenda O."/>
            <person name="Puentes Jacome L.A."/>
            <person name="Cao X."/>
            <person name="Nesbo C.L."/>
            <person name="Tang S."/>
            <person name="Morson N."/>
            <person name="Patron J."/>
            <person name="Lomheim L."/>
            <person name="Wishart D.S."/>
            <person name="Edwards E.A."/>
        </authorList>
    </citation>
    <scope>NUCLEOTIDE SEQUENCE [LARGE SCALE GENOMIC DNA]</scope>
    <source>
        <strain evidence="15 16">12DCA</strain>
    </source>
</reference>
<accession>A0A857DHN0</accession>
<evidence type="ECO:0000256" key="14">
    <source>
        <dbReference type="SAM" id="MobiDB-lite"/>
    </source>
</evidence>
<dbReference type="Pfam" id="PF01025">
    <property type="entry name" value="GrpE"/>
    <property type="match status" value="1"/>
</dbReference>
<keyword evidence="4 10" id="KW-0963">Cytoplasm</keyword>
<dbReference type="PANTHER" id="PTHR21237:SF23">
    <property type="entry name" value="GRPE PROTEIN HOMOLOG, MITOCHONDRIAL"/>
    <property type="match status" value="1"/>
</dbReference>
<keyword evidence="6 10" id="KW-0143">Chaperone</keyword>
<proteinExistence type="inferred from homology"/>
<dbReference type="AlphaFoldDB" id="A0A857DHN0"/>
<dbReference type="PRINTS" id="PR00773">
    <property type="entry name" value="GRPEPROTEIN"/>
</dbReference>
<feature type="coiled-coil region" evidence="13">
    <location>
        <begin position="40"/>
        <end position="81"/>
    </location>
</feature>
<dbReference type="GO" id="GO:0000774">
    <property type="term" value="F:adenyl-nucleotide exchange factor activity"/>
    <property type="evidence" value="ECO:0007669"/>
    <property type="project" value="InterPro"/>
</dbReference>
<dbReference type="SUPFAM" id="SSF58014">
    <property type="entry name" value="Coiled-coil domain of nucleotide exchange factor GrpE"/>
    <property type="match status" value="1"/>
</dbReference>
<dbReference type="GO" id="GO:0051087">
    <property type="term" value="F:protein-folding chaperone binding"/>
    <property type="evidence" value="ECO:0007669"/>
    <property type="project" value="InterPro"/>
</dbReference>
<evidence type="ECO:0000256" key="2">
    <source>
        <dbReference type="ARBA" id="ARBA00009054"/>
    </source>
</evidence>
<dbReference type="Gene3D" id="2.30.22.10">
    <property type="entry name" value="Head domain of nucleotide exchange factor GrpE"/>
    <property type="match status" value="1"/>
</dbReference>
<evidence type="ECO:0000256" key="8">
    <source>
        <dbReference type="ARBA" id="ARBA00072274"/>
    </source>
</evidence>
<dbReference type="FunFam" id="2.30.22.10:FF:000001">
    <property type="entry name" value="Protein GrpE"/>
    <property type="match status" value="1"/>
</dbReference>
<evidence type="ECO:0000256" key="1">
    <source>
        <dbReference type="ARBA" id="ARBA00004496"/>
    </source>
</evidence>
<dbReference type="GO" id="GO:0006457">
    <property type="term" value="P:protein folding"/>
    <property type="evidence" value="ECO:0007669"/>
    <property type="project" value="InterPro"/>
</dbReference>